<feature type="transmembrane region" description="Helical" evidence="1">
    <location>
        <begin position="78"/>
        <end position="101"/>
    </location>
</feature>
<keyword evidence="3" id="KW-1185">Reference proteome</keyword>
<dbReference type="Pfam" id="PF09955">
    <property type="entry name" value="DUF2189"/>
    <property type="match status" value="1"/>
</dbReference>
<evidence type="ECO:0000313" key="2">
    <source>
        <dbReference type="EMBL" id="GLX81080.1"/>
    </source>
</evidence>
<gene>
    <name evidence="2" type="ORF">theurythT_05320</name>
</gene>
<sequence>MASSHIENKANKQQRIRKREFSRAIDVNTVSNSAPFHWLSLAIKDLINSPLISLSYGIVFSIIPVAICFLVISTNNHLYILPSIVAFSLIGPVFATGLYDVAWELEKGHRPTFKHSFMSMFRNPVGEWGFALLLVIIMIAWMRIASLIHVFYPSNINPTVEELITFLGMGISAGAIISVVVFSLSAFTPQIMVERRVDIMTALTTSVKAVNANVVPMLIWSTIIIAMITFSVLTLGLGFIITMPILALASWHAYIAVIKTKRQRHYE</sequence>
<feature type="transmembrane region" description="Helical" evidence="1">
    <location>
        <begin position="51"/>
        <end position="72"/>
    </location>
</feature>
<feature type="transmembrane region" description="Helical" evidence="1">
    <location>
        <begin position="164"/>
        <end position="188"/>
    </location>
</feature>
<accession>A0ABQ6H1V6</accession>
<reference evidence="2 3" key="1">
    <citation type="submission" date="2023-03" db="EMBL/GenBank/DDBJ databases">
        <title>Draft genome sequence of Thalassotalea eurytherma JCM 18482T.</title>
        <authorList>
            <person name="Sawabe T."/>
        </authorList>
    </citation>
    <scope>NUCLEOTIDE SEQUENCE [LARGE SCALE GENOMIC DNA]</scope>
    <source>
        <strain evidence="2 3">JCM 18482</strain>
    </source>
</reference>
<dbReference type="RefSeq" id="WP_284206410.1">
    <property type="nucleotide sequence ID" value="NZ_BSSU01000003.1"/>
</dbReference>
<feature type="transmembrane region" description="Helical" evidence="1">
    <location>
        <begin position="236"/>
        <end position="257"/>
    </location>
</feature>
<feature type="transmembrane region" description="Helical" evidence="1">
    <location>
        <begin position="209"/>
        <end position="230"/>
    </location>
</feature>
<keyword evidence="1" id="KW-1133">Transmembrane helix</keyword>
<keyword evidence="1" id="KW-0472">Membrane</keyword>
<name>A0ABQ6H1V6_9GAMM</name>
<proteinExistence type="predicted"/>
<dbReference type="Proteomes" id="UP001157133">
    <property type="component" value="Unassembled WGS sequence"/>
</dbReference>
<evidence type="ECO:0000256" key="1">
    <source>
        <dbReference type="SAM" id="Phobius"/>
    </source>
</evidence>
<keyword evidence="1" id="KW-0812">Transmembrane</keyword>
<feature type="transmembrane region" description="Helical" evidence="1">
    <location>
        <begin position="128"/>
        <end position="152"/>
    </location>
</feature>
<comment type="caution">
    <text evidence="2">The sequence shown here is derived from an EMBL/GenBank/DDBJ whole genome shotgun (WGS) entry which is preliminary data.</text>
</comment>
<protein>
    <submittedName>
        <fullName evidence="2">Cytochrome b6</fullName>
    </submittedName>
</protein>
<dbReference type="InterPro" id="IPR018692">
    <property type="entry name" value="DUF2189"/>
</dbReference>
<dbReference type="EMBL" id="BSSU01000003">
    <property type="protein sequence ID" value="GLX81080.1"/>
    <property type="molecule type" value="Genomic_DNA"/>
</dbReference>
<organism evidence="2 3">
    <name type="scientific">Thalassotalea eurytherma</name>
    <dbReference type="NCBI Taxonomy" id="1144278"/>
    <lineage>
        <taxon>Bacteria</taxon>
        <taxon>Pseudomonadati</taxon>
        <taxon>Pseudomonadota</taxon>
        <taxon>Gammaproteobacteria</taxon>
        <taxon>Alteromonadales</taxon>
        <taxon>Colwelliaceae</taxon>
        <taxon>Thalassotalea</taxon>
    </lineage>
</organism>
<evidence type="ECO:0000313" key="3">
    <source>
        <dbReference type="Proteomes" id="UP001157133"/>
    </source>
</evidence>